<feature type="domain" description="HAT C-terminal dimerisation" evidence="1">
    <location>
        <begin position="177"/>
        <end position="236"/>
    </location>
</feature>
<dbReference type="Proteomes" id="UP000663848">
    <property type="component" value="Unassembled WGS sequence"/>
</dbReference>
<gene>
    <name evidence="2" type="ORF">QYT958_LOCUS21714</name>
</gene>
<accession>A0A821M4B2</accession>
<dbReference type="AlphaFoldDB" id="A0A821M4B2"/>
<protein>
    <recommendedName>
        <fullName evidence="1">HAT C-terminal dimerisation domain-containing protein</fullName>
    </recommendedName>
</protein>
<organism evidence="2 3">
    <name type="scientific">Rotaria socialis</name>
    <dbReference type="NCBI Taxonomy" id="392032"/>
    <lineage>
        <taxon>Eukaryota</taxon>
        <taxon>Metazoa</taxon>
        <taxon>Spiralia</taxon>
        <taxon>Gnathifera</taxon>
        <taxon>Rotifera</taxon>
        <taxon>Eurotatoria</taxon>
        <taxon>Bdelloidea</taxon>
        <taxon>Philodinida</taxon>
        <taxon>Philodinidae</taxon>
        <taxon>Rotaria</taxon>
    </lineage>
</organism>
<reference evidence="2" key="1">
    <citation type="submission" date="2021-02" db="EMBL/GenBank/DDBJ databases">
        <authorList>
            <person name="Nowell W R."/>
        </authorList>
    </citation>
    <scope>NUCLEOTIDE SEQUENCE</scope>
</reference>
<dbReference type="Pfam" id="PF05699">
    <property type="entry name" value="Dimer_Tnp_hAT"/>
    <property type="match status" value="1"/>
</dbReference>
<name>A0A821M4B2_9BILA</name>
<evidence type="ECO:0000313" key="3">
    <source>
        <dbReference type="Proteomes" id="UP000663848"/>
    </source>
</evidence>
<dbReference type="PANTHER" id="PTHR46880">
    <property type="entry name" value="RAS-ASSOCIATING DOMAIN-CONTAINING PROTEIN"/>
    <property type="match status" value="1"/>
</dbReference>
<evidence type="ECO:0000313" key="2">
    <source>
        <dbReference type="EMBL" id="CAF4762691.1"/>
    </source>
</evidence>
<comment type="caution">
    <text evidence="2">The sequence shown here is derived from an EMBL/GenBank/DDBJ whole genome shotgun (WGS) entry which is preliminary data.</text>
</comment>
<dbReference type="InterPro" id="IPR012337">
    <property type="entry name" value="RNaseH-like_sf"/>
</dbReference>
<dbReference type="PANTHER" id="PTHR46880:SF5">
    <property type="entry name" value="DUF4371 DOMAIN-CONTAINING PROTEIN"/>
    <property type="match status" value="1"/>
</dbReference>
<dbReference type="EMBL" id="CAJOBR010004017">
    <property type="protein sequence ID" value="CAF4762691.1"/>
    <property type="molecule type" value="Genomic_DNA"/>
</dbReference>
<proteinExistence type="predicted"/>
<evidence type="ECO:0000259" key="1">
    <source>
        <dbReference type="Pfam" id="PF05699"/>
    </source>
</evidence>
<dbReference type="GO" id="GO:0046983">
    <property type="term" value="F:protein dimerization activity"/>
    <property type="evidence" value="ECO:0007669"/>
    <property type="project" value="InterPro"/>
</dbReference>
<sequence length="268" mass="30927">MSGKCSGVQTILRQNHMPNGIHIHCHAHRLNLVIVDVNKVIQYISEFYQIVSKIHSYFVSSSVTNEYYQTAQQKLAISMLVYRNRLLFCLCLFHRYFFETQATVRYSVGLTMQFHFSASNIALLSSVSSLSPQGKSFLNYDLLLPLAKHIDCDQSHLFNEIQVLKQMLENKKLSSIAELYQHMKPLEQAFPRIMSMVQAALTIPVSSSTCERVFSKMNLIKTRIRNSMADERLGDLCILSIERDYEINFEQVNDQFSVVHKNSRIMLC</sequence>
<dbReference type="SUPFAM" id="SSF53098">
    <property type="entry name" value="Ribonuclease H-like"/>
    <property type="match status" value="1"/>
</dbReference>
<dbReference type="InterPro" id="IPR008906">
    <property type="entry name" value="HATC_C_dom"/>
</dbReference>